<dbReference type="AlphaFoldDB" id="A0A1H7ADN3"/>
<feature type="signal peptide" evidence="1">
    <location>
        <begin position="1"/>
        <end position="19"/>
    </location>
</feature>
<dbReference type="RefSeq" id="WP_092264906.1">
    <property type="nucleotide sequence ID" value="NZ_FNZA01000011.1"/>
</dbReference>
<reference evidence="3" key="1">
    <citation type="submission" date="2016-10" db="EMBL/GenBank/DDBJ databases">
        <authorList>
            <person name="Varghese N."/>
            <person name="Submissions S."/>
        </authorList>
    </citation>
    <scope>NUCLEOTIDE SEQUENCE [LARGE SCALE GENOMIC DNA]</scope>
    <source>
        <strain evidence="3">CGMCC 1.10218</strain>
    </source>
</reference>
<dbReference type="OrthoDB" id="70431at2"/>
<proteinExistence type="predicted"/>
<evidence type="ECO:0000313" key="2">
    <source>
        <dbReference type="EMBL" id="SEJ59980.1"/>
    </source>
</evidence>
<dbReference type="Proteomes" id="UP000199223">
    <property type="component" value="Unassembled WGS sequence"/>
</dbReference>
<evidence type="ECO:0000256" key="1">
    <source>
        <dbReference type="SAM" id="SignalP"/>
    </source>
</evidence>
<name>A0A1H7ADN3_9DEIO</name>
<keyword evidence="3" id="KW-1185">Reference proteome</keyword>
<evidence type="ECO:0008006" key="4">
    <source>
        <dbReference type="Google" id="ProtNLM"/>
    </source>
</evidence>
<accession>A0A1H7ADN3</accession>
<evidence type="ECO:0000313" key="3">
    <source>
        <dbReference type="Proteomes" id="UP000199223"/>
    </source>
</evidence>
<gene>
    <name evidence="2" type="ORF">SAMN04488058_111115</name>
</gene>
<organism evidence="2 3">
    <name type="scientific">Deinococcus reticulitermitis</name>
    <dbReference type="NCBI Taxonomy" id="856736"/>
    <lineage>
        <taxon>Bacteria</taxon>
        <taxon>Thermotogati</taxon>
        <taxon>Deinococcota</taxon>
        <taxon>Deinococci</taxon>
        <taxon>Deinococcales</taxon>
        <taxon>Deinococcaceae</taxon>
        <taxon>Deinococcus</taxon>
    </lineage>
</organism>
<sequence length="149" mass="15697">MRKLLLLAPLALASCGLLGTPKTYDVSGTISGTAPGSPIKLALVGVSSTGAVNADVAQVAVTVFDARKFSVDYPDSPAPGIYQVIAYVDTNGDGKYNATEKRTENNGKYLIYSESDATVGSVTVKSGWNLFQGTTVTQPGRITNYDLNW</sequence>
<dbReference type="EMBL" id="FNZA01000011">
    <property type="protein sequence ID" value="SEJ59980.1"/>
    <property type="molecule type" value="Genomic_DNA"/>
</dbReference>
<protein>
    <recommendedName>
        <fullName evidence="4">Carboxypeptidase regulatory-like domain-containing protein</fullName>
    </recommendedName>
</protein>
<keyword evidence="1" id="KW-0732">Signal</keyword>
<dbReference type="STRING" id="856736.SAMN04488058_111115"/>
<feature type="chain" id="PRO_5011760223" description="Carboxypeptidase regulatory-like domain-containing protein" evidence="1">
    <location>
        <begin position="20"/>
        <end position="149"/>
    </location>
</feature>
<dbReference type="PROSITE" id="PS51257">
    <property type="entry name" value="PROKAR_LIPOPROTEIN"/>
    <property type="match status" value="1"/>
</dbReference>